<keyword evidence="3" id="KW-1185">Reference proteome</keyword>
<feature type="compositionally biased region" description="Low complexity" evidence="1">
    <location>
        <begin position="83"/>
        <end position="99"/>
    </location>
</feature>
<dbReference type="RefSeq" id="XP_013434612.1">
    <property type="nucleotide sequence ID" value="XM_013579158.1"/>
</dbReference>
<dbReference type="OrthoDB" id="349231at2759"/>
<feature type="compositionally biased region" description="Basic residues" evidence="1">
    <location>
        <begin position="1"/>
        <end position="14"/>
    </location>
</feature>
<gene>
    <name evidence="2" type="ORF">ENH_00015890</name>
</gene>
<dbReference type="Proteomes" id="UP000030754">
    <property type="component" value="Unassembled WGS sequence"/>
</dbReference>
<dbReference type="AlphaFoldDB" id="U6MWR7"/>
<dbReference type="VEuPathDB" id="ToxoDB:ENH_00015890"/>
<reference evidence="2" key="1">
    <citation type="submission" date="2013-10" db="EMBL/GenBank/DDBJ databases">
        <title>Genomic analysis of the causative agents of coccidiosis in chickens.</title>
        <authorList>
            <person name="Reid A.J."/>
            <person name="Blake D."/>
            <person name="Billington K."/>
            <person name="Browne H."/>
            <person name="Dunn M."/>
            <person name="Hung S."/>
            <person name="Kawahara F."/>
            <person name="Miranda-Saavedra D."/>
            <person name="Mourier T."/>
            <person name="Nagra H."/>
            <person name="Otto T.D."/>
            <person name="Rawlings N."/>
            <person name="Sanchez A."/>
            <person name="Sanders M."/>
            <person name="Subramaniam C."/>
            <person name="Tay Y."/>
            <person name="Dear P."/>
            <person name="Doerig C."/>
            <person name="Gruber A."/>
            <person name="Parkinson J."/>
            <person name="Shirley M."/>
            <person name="Wan K.L."/>
            <person name="Berriman M."/>
            <person name="Tomley F."/>
            <person name="Pain A."/>
        </authorList>
    </citation>
    <scope>NUCLEOTIDE SEQUENCE [LARGE SCALE GENOMIC DNA]</scope>
    <source>
        <strain evidence="2">Houghton</strain>
    </source>
</reference>
<reference evidence="2" key="2">
    <citation type="submission" date="2013-10" db="EMBL/GenBank/DDBJ databases">
        <authorList>
            <person name="Aslett M."/>
        </authorList>
    </citation>
    <scope>NUCLEOTIDE SEQUENCE [LARGE SCALE GENOMIC DNA]</scope>
    <source>
        <strain evidence="2">Houghton</strain>
    </source>
</reference>
<evidence type="ECO:0000256" key="1">
    <source>
        <dbReference type="SAM" id="MobiDB-lite"/>
    </source>
</evidence>
<dbReference type="GeneID" id="25471769"/>
<protein>
    <submittedName>
        <fullName evidence="2">Uncharacterized protein</fullName>
    </submittedName>
</protein>
<name>U6MWR7_9EIME</name>
<organism evidence="2 3">
    <name type="scientific">Eimeria necatrix</name>
    <dbReference type="NCBI Taxonomy" id="51315"/>
    <lineage>
        <taxon>Eukaryota</taxon>
        <taxon>Sar</taxon>
        <taxon>Alveolata</taxon>
        <taxon>Apicomplexa</taxon>
        <taxon>Conoidasida</taxon>
        <taxon>Coccidia</taxon>
        <taxon>Eucoccidiorida</taxon>
        <taxon>Eimeriorina</taxon>
        <taxon>Eimeriidae</taxon>
        <taxon>Eimeria</taxon>
    </lineage>
</organism>
<evidence type="ECO:0000313" key="2">
    <source>
        <dbReference type="EMBL" id="CDJ66145.1"/>
    </source>
</evidence>
<accession>U6MWR7</accession>
<feature type="region of interest" description="Disordered" evidence="1">
    <location>
        <begin position="1"/>
        <end position="99"/>
    </location>
</feature>
<feature type="compositionally biased region" description="Low complexity" evidence="1">
    <location>
        <begin position="45"/>
        <end position="65"/>
    </location>
</feature>
<dbReference type="EMBL" id="HG723444">
    <property type="protein sequence ID" value="CDJ66145.1"/>
    <property type="molecule type" value="Genomic_DNA"/>
</dbReference>
<sequence>MRRFFGIFRRRRSAKAVDKGGNQQQKELEHPQQQHAQQTADLLCQAAQQNQEQQEQEAQQMSYQQKHLAEQRSPAAGCASFESNSGSRDTNSSSNCTSCSSRIHASSFVCTQPSRKAMVSFFLEAAAAKAAATDVSSEAPSAEAAPAAPPSATAAAPSATAAAAAAAATGAELGPFREGSKTDDEATVQRPLGGLPFVCGRSRPRALTPTTAAAEAAAAAAAEAKRREAEGCWDVEGYPAEAAAEGALYSATLAAASLDVFSLPFNHAEKCIISSLKLPELGSRAIDYPVPPALLLEEALKQQEDPDDVAAAAAAMLQQQPQPLPRSRFMKSPRRCSSANSSSARRALEALDESSVFCLPLAHRRRLLFNMLANFCLEANAGLSLFQLTASRDTLPVFLRLSDDLQQLLLDARTGHILEFPLANAEAVYTLQRRRVPIDSARTEQQQQVHVHVQQQQLPPQQQQLPPLDMNMVHATRSSSGGYAAEPVEGGRRRVLLQQQQTQPQQQHEDADEGQAASVGFGGRSSTETTRNFIVVVEFGCTKLAFAFEDRINAETFQLATGLLARRAKEIQQQSSFSAIVSFAENLPFTPRAAKEFLHQLAAPSSSNRPLSSRSSSSRIQDIWQQQPQQLQPRHSQLGFIETEETSSLCGCWGPLKPVDTTPGPLPTLPLFGIGPPLPSIGRGRGPPW</sequence>
<feature type="region of interest" description="Disordered" evidence="1">
    <location>
        <begin position="498"/>
        <end position="524"/>
    </location>
</feature>
<feature type="region of interest" description="Disordered" evidence="1">
    <location>
        <begin position="604"/>
        <end position="631"/>
    </location>
</feature>
<evidence type="ECO:0000313" key="3">
    <source>
        <dbReference type="Proteomes" id="UP000030754"/>
    </source>
</evidence>
<proteinExistence type="predicted"/>